<gene>
    <name evidence="2" type="ORF">BGZ97_006971</name>
</gene>
<feature type="region of interest" description="Disordered" evidence="1">
    <location>
        <begin position="140"/>
        <end position="227"/>
    </location>
</feature>
<feature type="region of interest" description="Disordered" evidence="1">
    <location>
        <begin position="1"/>
        <end position="31"/>
    </location>
</feature>
<name>A0A9P6QQZ4_9FUNG</name>
<sequence length="274" mass="28661">GATATEPDTSRIDSTEGGEAMVSTLSSSSLSMTDATPFIPTSCNNASSSPSLPFTPCPPPFFHSRSYSYTSSTIASASSPLPADAEGLQQQGQQGRSLLSAPITTCAIDTTTTTTTTKPTSLATFLFSSPTSLLKRTTITAHDRGGSGGGSGGTFVGDQTSTDSAEESDSATHTSTSTTSIKADTNTSSTSSSFASFSSSSDDDEEDDEEQDGEEEEDTETRLDKLGMRHTFLGDQLSQLLRDKAAAENIKKQLTDGLLRAKARMKAIEEKLGE</sequence>
<comment type="caution">
    <text evidence="2">The sequence shown here is derived from an EMBL/GenBank/DDBJ whole genome shotgun (WGS) entry which is preliminary data.</text>
</comment>
<proteinExistence type="predicted"/>
<evidence type="ECO:0000256" key="1">
    <source>
        <dbReference type="SAM" id="MobiDB-lite"/>
    </source>
</evidence>
<dbReference type="EMBL" id="JAAAIN010003086">
    <property type="protein sequence ID" value="KAG0287873.1"/>
    <property type="molecule type" value="Genomic_DNA"/>
</dbReference>
<dbReference type="AlphaFoldDB" id="A0A9P6QQZ4"/>
<keyword evidence="3" id="KW-1185">Reference proteome</keyword>
<feature type="compositionally biased region" description="Acidic residues" evidence="1">
    <location>
        <begin position="201"/>
        <end position="219"/>
    </location>
</feature>
<feature type="compositionally biased region" description="Gly residues" evidence="1">
    <location>
        <begin position="146"/>
        <end position="155"/>
    </location>
</feature>
<evidence type="ECO:0000313" key="2">
    <source>
        <dbReference type="EMBL" id="KAG0287873.1"/>
    </source>
</evidence>
<protein>
    <submittedName>
        <fullName evidence="2">Uncharacterized protein</fullName>
    </submittedName>
</protein>
<dbReference type="OrthoDB" id="2449511at2759"/>
<reference evidence="2" key="1">
    <citation type="journal article" date="2020" name="Fungal Divers.">
        <title>Resolving the Mortierellaceae phylogeny through synthesis of multi-gene phylogenetics and phylogenomics.</title>
        <authorList>
            <person name="Vandepol N."/>
            <person name="Liber J."/>
            <person name="Desiro A."/>
            <person name="Na H."/>
            <person name="Kennedy M."/>
            <person name="Barry K."/>
            <person name="Grigoriev I.V."/>
            <person name="Miller A.N."/>
            <person name="O'Donnell K."/>
            <person name="Stajich J.E."/>
            <person name="Bonito G."/>
        </authorList>
    </citation>
    <scope>NUCLEOTIDE SEQUENCE</scope>
    <source>
        <strain evidence="2">NVP60</strain>
    </source>
</reference>
<accession>A0A9P6QQZ4</accession>
<dbReference type="Proteomes" id="UP000823405">
    <property type="component" value="Unassembled WGS sequence"/>
</dbReference>
<evidence type="ECO:0000313" key="3">
    <source>
        <dbReference type="Proteomes" id="UP000823405"/>
    </source>
</evidence>
<feature type="non-terminal residue" evidence="2">
    <location>
        <position position="1"/>
    </location>
</feature>
<organism evidence="2 3">
    <name type="scientific">Linnemannia gamsii</name>
    <dbReference type="NCBI Taxonomy" id="64522"/>
    <lineage>
        <taxon>Eukaryota</taxon>
        <taxon>Fungi</taxon>
        <taxon>Fungi incertae sedis</taxon>
        <taxon>Mucoromycota</taxon>
        <taxon>Mortierellomycotina</taxon>
        <taxon>Mortierellomycetes</taxon>
        <taxon>Mortierellales</taxon>
        <taxon>Mortierellaceae</taxon>
        <taxon>Linnemannia</taxon>
    </lineage>
</organism>
<feature type="compositionally biased region" description="Low complexity" evidence="1">
    <location>
        <begin position="171"/>
        <end position="200"/>
    </location>
</feature>